<feature type="signal peptide" evidence="2">
    <location>
        <begin position="1"/>
        <end position="16"/>
    </location>
</feature>
<keyword evidence="1" id="KW-0812">Transmembrane</keyword>
<proteinExistence type="predicted"/>
<feature type="transmembrane region" description="Helical" evidence="1">
    <location>
        <begin position="184"/>
        <end position="202"/>
    </location>
</feature>
<keyword evidence="2" id="KW-0732">Signal</keyword>
<comment type="caution">
    <text evidence="3">The sequence shown here is derived from an EMBL/GenBank/DDBJ whole genome shotgun (WGS) entry which is preliminary data.</text>
</comment>
<name>A0ABD3QY09_9STRA</name>
<dbReference type="EMBL" id="JABMIG020000010">
    <property type="protein sequence ID" value="KAL3804026.1"/>
    <property type="molecule type" value="Genomic_DNA"/>
</dbReference>
<dbReference type="Proteomes" id="UP001516023">
    <property type="component" value="Unassembled WGS sequence"/>
</dbReference>
<evidence type="ECO:0000313" key="4">
    <source>
        <dbReference type="Proteomes" id="UP001516023"/>
    </source>
</evidence>
<evidence type="ECO:0000256" key="1">
    <source>
        <dbReference type="SAM" id="Phobius"/>
    </source>
</evidence>
<keyword evidence="1" id="KW-0472">Membrane</keyword>
<gene>
    <name evidence="3" type="ORF">HJC23_006417</name>
</gene>
<organism evidence="3 4">
    <name type="scientific">Cyclotella cryptica</name>
    <dbReference type="NCBI Taxonomy" id="29204"/>
    <lineage>
        <taxon>Eukaryota</taxon>
        <taxon>Sar</taxon>
        <taxon>Stramenopiles</taxon>
        <taxon>Ochrophyta</taxon>
        <taxon>Bacillariophyta</taxon>
        <taxon>Coscinodiscophyceae</taxon>
        <taxon>Thalassiosirophycidae</taxon>
        <taxon>Stephanodiscales</taxon>
        <taxon>Stephanodiscaceae</taxon>
        <taxon>Cyclotella</taxon>
    </lineage>
</organism>
<feature type="chain" id="PRO_5044853415" evidence="2">
    <location>
        <begin position="17"/>
        <end position="239"/>
    </location>
</feature>
<evidence type="ECO:0000256" key="2">
    <source>
        <dbReference type="SAM" id="SignalP"/>
    </source>
</evidence>
<evidence type="ECO:0000313" key="3">
    <source>
        <dbReference type="EMBL" id="KAL3804026.1"/>
    </source>
</evidence>
<feature type="transmembrane region" description="Helical" evidence="1">
    <location>
        <begin position="214"/>
        <end position="236"/>
    </location>
</feature>
<feature type="transmembrane region" description="Helical" evidence="1">
    <location>
        <begin position="151"/>
        <end position="172"/>
    </location>
</feature>
<accession>A0ABD3QY09</accession>
<protein>
    <submittedName>
        <fullName evidence="3">Uncharacterized protein</fullName>
    </submittedName>
</protein>
<keyword evidence="1" id="KW-1133">Transmembrane helix</keyword>
<dbReference type="AlphaFoldDB" id="A0ABD3QY09"/>
<reference evidence="3 4" key="1">
    <citation type="journal article" date="2020" name="G3 (Bethesda)">
        <title>Improved Reference Genome for Cyclotella cryptica CCMP332, a Model for Cell Wall Morphogenesis, Salinity Adaptation, and Lipid Production in Diatoms (Bacillariophyta).</title>
        <authorList>
            <person name="Roberts W.R."/>
            <person name="Downey K.M."/>
            <person name="Ruck E.C."/>
            <person name="Traller J.C."/>
            <person name="Alverson A.J."/>
        </authorList>
    </citation>
    <scope>NUCLEOTIDE SEQUENCE [LARGE SCALE GENOMIC DNA]</scope>
    <source>
        <strain evidence="3 4">CCMP332</strain>
    </source>
</reference>
<sequence>MKTLTLLLLLSTQSSAIEASTHASRTPTQFAKSSNKSTSVHSILKVRGGDVGPVSSKTLAKTFSVLAAGDALAGTIKPVEVWGKFGIQVEPGSKAEHYLGHGLGSSAATLAVTSYLAVTGRTSIDEAIGFGVLTRCAYMTEMLLTGKYKELGVPTVPHVTIFLILLVTANGLLSGKDYGELAKVVSILLAGHGALMFLNPRVDGEFEISYIESLQFLCAVFSYSSLHFGHVIHLIICRR</sequence>
<keyword evidence="4" id="KW-1185">Reference proteome</keyword>